<comment type="function">
    <text evidence="14">NDH-1 shuttles electrons from NADH, via FMN and iron-sulfur (Fe-S) centers, to quinones in the respiratory chain. The immediate electron acceptor for the enzyme in this species is believed to be ubiquinone. Couples the redox reaction to proton translocation (for every two electrons transferred, four hydrogen ions are translocated across the cytoplasmic membrane), and thus conserves the redox energy in a proton gradient.</text>
</comment>
<dbReference type="PROSITE" id="PS00198">
    <property type="entry name" value="4FE4S_FER_1"/>
    <property type="match status" value="1"/>
</dbReference>
<dbReference type="Pfam" id="PF12838">
    <property type="entry name" value="Fer4_7"/>
    <property type="match status" value="1"/>
</dbReference>
<dbReference type="NCBIfam" id="TIGR01971">
    <property type="entry name" value="NuoI"/>
    <property type="match status" value="1"/>
</dbReference>
<reference evidence="16 17" key="1">
    <citation type="submission" date="2016-09" db="EMBL/GenBank/DDBJ databases">
        <authorList>
            <person name="Capua I."/>
            <person name="De Benedictis P."/>
            <person name="Joannis T."/>
            <person name="Lombin L.H."/>
            <person name="Cattoli G."/>
        </authorList>
    </citation>
    <scope>NUCLEOTIDE SEQUENCE [LARGE SCALE GENOMIC DNA]</scope>
    <source>
        <strain evidence="16 17">132A</strain>
    </source>
</reference>
<feature type="binding site" evidence="14">
    <location>
        <position position="121"/>
    </location>
    <ligand>
        <name>[4Fe-4S] cluster</name>
        <dbReference type="ChEBI" id="CHEBI:49883"/>
        <label>2</label>
    </ligand>
</feature>
<keyword evidence="10 14" id="KW-0411">Iron-sulfur</keyword>
<dbReference type="NCBIfam" id="NF004544">
    <property type="entry name" value="PRK05888.2-6"/>
    <property type="match status" value="1"/>
</dbReference>
<evidence type="ECO:0000256" key="10">
    <source>
        <dbReference type="ARBA" id="ARBA00023014"/>
    </source>
</evidence>
<evidence type="ECO:0000313" key="16">
    <source>
        <dbReference type="EMBL" id="OLR46555.1"/>
    </source>
</evidence>
<feature type="binding site" evidence="14">
    <location>
        <position position="131"/>
    </location>
    <ligand>
        <name>[4Fe-4S] cluster</name>
        <dbReference type="ChEBI" id="CHEBI:49883"/>
        <label>1</label>
    </ligand>
</feature>
<comment type="subcellular location">
    <subcellularLocation>
        <location evidence="14">Cell membrane</location>
        <topology evidence="14">Peripheral membrane protein</topology>
    </subcellularLocation>
</comment>
<keyword evidence="13 14" id="KW-0472">Membrane</keyword>
<comment type="catalytic activity">
    <reaction evidence="14">
        <text>a quinone + NADH + 5 H(+)(in) = a quinol + NAD(+) + 4 H(+)(out)</text>
        <dbReference type="Rhea" id="RHEA:57888"/>
        <dbReference type="ChEBI" id="CHEBI:15378"/>
        <dbReference type="ChEBI" id="CHEBI:24646"/>
        <dbReference type="ChEBI" id="CHEBI:57540"/>
        <dbReference type="ChEBI" id="CHEBI:57945"/>
        <dbReference type="ChEBI" id="CHEBI:132124"/>
    </reaction>
</comment>
<dbReference type="PANTHER" id="PTHR10849:SF20">
    <property type="entry name" value="NADH DEHYDROGENASE [UBIQUINONE] IRON-SULFUR PROTEIN 8, MITOCHONDRIAL"/>
    <property type="match status" value="1"/>
</dbReference>
<dbReference type="GO" id="GO:0009060">
    <property type="term" value="P:aerobic respiration"/>
    <property type="evidence" value="ECO:0007669"/>
    <property type="project" value="TreeGrafter"/>
</dbReference>
<feature type="binding site" evidence="14">
    <location>
        <position position="92"/>
    </location>
    <ligand>
        <name>[4Fe-4S] cluster</name>
        <dbReference type="ChEBI" id="CHEBI:49883"/>
        <label>2</label>
    </ligand>
</feature>
<keyword evidence="11 14" id="KW-0520">NAD</keyword>
<dbReference type="PATRIC" id="fig|210.1947.peg.1146"/>
<comment type="cofactor">
    <cofactor evidence="14">
        <name>[4Fe-4S] cluster</name>
        <dbReference type="ChEBI" id="CHEBI:49883"/>
    </cofactor>
    <text evidence="14">Binds 2 [4Fe-4S] clusters per subunit.</text>
</comment>
<dbReference type="Proteomes" id="UP000186621">
    <property type="component" value="Unassembled WGS sequence"/>
</dbReference>
<keyword evidence="12 14" id="KW-0830">Ubiquinone</keyword>
<dbReference type="HAMAP" id="MF_01351">
    <property type="entry name" value="NDH1_NuoI"/>
    <property type="match status" value="1"/>
</dbReference>
<dbReference type="PROSITE" id="PS51379">
    <property type="entry name" value="4FE4S_FER_2"/>
    <property type="match status" value="2"/>
</dbReference>
<dbReference type="GO" id="GO:0048038">
    <property type="term" value="F:quinone binding"/>
    <property type="evidence" value="ECO:0007669"/>
    <property type="project" value="UniProtKB-KW"/>
</dbReference>
<keyword evidence="4" id="KW-0997">Cell inner membrane</keyword>
<dbReference type="FunFam" id="3.30.70.3270:FF:000011">
    <property type="entry name" value="NADH-quinone oxidoreductase subunit I"/>
    <property type="match status" value="1"/>
</dbReference>
<dbReference type="EC" id="7.1.1.-" evidence="14"/>
<dbReference type="InterPro" id="IPR017896">
    <property type="entry name" value="4Fe4S_Fe-S-bd"/>
</dbReference>
<evidence type="ECO:0000256" key="5">
    <source>
        <dbReference type="ARBA" id="ARBA00022719"/>
    </source>
</evidence>
<feature type="region of interest" description="Disordered" evidence="15">
    <location>
        <begin position="187"/>
        <end position="224"/>
    </location>
</feature>
<dbReference type="GO" id="GO:0005506">
    <property type="term" value="F:iron ion binding"/>
    <property type="evidence" value="ECO:0007669"/>
    <property type="project" value="UniProtKB-UniRule"/>
</dbReference>
<evidence type="ECO:0000256" key="13">
    <source>
        <dbReference type="ARBA" id="ARBA00023136"/>
    </source>
</evidence>
<evidence type="ECO:0000256" key="3">
    <source>
        <dbReference type="ARBA" id="ARBA00022485"/>
    </source>
</evidence>
<dbReference type="SUPFAM" id="SSF54862">
    <property type="entry name" value="4Fe-4S ferredoxins"/>
    <property type="match status" value="1"/>
</dbReference>
<evidence type="ECO:0000256" key="11">
    <source>
        <dbReference type="ARBA" id="ARBA00023027"/>
    </source>
</evidence>
<dbReference type="Gene3D" id="3.30.70.3270">
    <property type="match status" value="1"/>
</dbReference>
<feature type="compositionally biased region" description="Basic and acidic residues" evidence="15">
    <location>
        <begin position="198"/>
        <end position="211"/>
    </location>
</feature>
<comment type="subunit">
    <text evidence="14">NDH-1 is composed of 14 different subunits. Subunits NuoA, H, J, K, L, M, N constitute the membrane sector of the complex.</text>
</comment>
<feature type="binding site" evidence="14">
    <location>
        <position position="127"/>
    </location>
    <ligand>
        <name>[4Fe-4S] cluster</name>
        <dbReference type="ChEBI" id="CHEBI:49883"/>
        <label>2</label>
    </ligand>
</feature>
<dbReference type="InterPro" id="IPR017900">
    <property type="entry name" value="4Fe4S_Fe_S_CS"/>
</dbReference>
<organism evidence="16 17">
    <name type="scientific">Helicobacter pylori</name>
    <name type="common">Campylobacter pylori</name>
    <dbReference type="NCBI Taxonomy" id="210"/>
    <lineage>
        <taxon>Bacteria</taxon>
        <taxon>Pseudomonadati</taxon>
        <taxon>Campylobacterota</taxon>
        <taxon>Epsilonproteobacteria</taxon>
        <taxon>Campylobacterales</taxon>
        <taxon>Helicobacteraceae</taxon>
        <taxon>Helicobacter</taxon>
    </lineage>
</organism>
<evidence type="ECO:0000256" key="7">
    <source>
        <dbReference type="ARBA" id="ARBA00022737"/>
    </source>
</evidence>
<keyword evidence="2 14" id="KW-1003">Cell membrane</keyword>
<keyword evidence="8 14" id="KW-1278">Translocase</keyword>
<evidence type="ECO:0000256" key="6">
    <source>
        <dbReference type="ARBA" id="ARBA00022723"/>
    </source>
</evidence>
<evidence type="ECO:0000256" key="8">
    <source>
        <dbReference type="ARBA" id="ARBA00022967"/>
    </source>
</evidence>
<evidence type="ECO:0000256" key="4">
    <source>
        <dbReference type="ARBA" id="ARBA00022519"/>
    </source>
</evidence>
<evidence type="ECO:0000256" key="2">
    <source>
        <dbReference type="ARBA" id="ARBA00022475"/>
    </source>
</evidence>
<evidence type="ECO:0000256" key="1">
    <source>
        <dbReference type="ARBA" id="ARBA00010277"/>
    </source>
</evidence>
<evidence type="ECO:0000256" key="9">
    <source>
        <dbReference type="ARBA" id="ARBA00023004"/>
    </source>
</evidence>
<comment type="similarity">
    <text evidence="1 14">Belongs to the complex I 23 kDa subunit family.</text>
</comment>
<sequence>MAKQEYKQLPKRAEVHSATEQFKDTIKTSLGLDLFKGLGLTIKEFFSPSVTIHYPMEQLPLSPRYRAVHHLQRLLDSGSERCIGCGLCEKICTSNCIRIITHKGEDNRKKIDSYTINLGRCIYCGLCAEVCPELAIVMGNRFENASTQRSQYGSKSEFLTSEQDAKNCSHAEFLGFGAVSPNYNERMQATPLDYVQEPSKEETKEESKEETPANPESNKGDENV</sequence>
<feature type="binding site" evidence="14">
    <location>
        <position position="88"/>
    </location>
    <ligand>
        <name>[4Fe-4S] cluster</name>
        <dbReference type="ChEBI" id="CHEBI:49883"/>
        <label>1</label>
    </ligand>
</feature>
<evidence type="ECO:0000256" key="15">
    <source>
        <dbReference type="SAM" id="MobiDB-lite"/>
    </source>
</evidence>
<dbReference type="NCBIfam" id="NF004542">
    <property type="entry name" value="PRK05888.2-3"/>
    <property type="match status" value="1"/>
</dbReference>
<feature type="binding site" evidence="14">
    <location>
        <position position="85"/>
    </location>
    <ligand>
        <name>[4Fe-4S] cluster</name>
        <dbReference type="ChEBI" id="CHEBI:49883"/>
        <label>1</label>
    </ligand>
</feature>
<dbReference type="PANTHER" id="PTHR10849">
    <property type="entry name" value="NADH DEHYDROGENASE UBIQUINONE IRON-SULFUR PROTEIN 8, MITOCHONDRIAL"/>
    <property type="match status" value="1"/>
</dbReference>
<dbReference type="GO" id="GO:0005886">
    <property type="term" value="C:plasma membrane"/>
    <property type="evidence" value="ECO:0007669"/>
    <property type="project" value="UniProtKB-SubCell"/>
</dbReference>
<keyword evidence="3 14" id="KW-0004">4Fe-4S</keyword>
<protein>
    <recommendedName>
        <fullName evidence="14">NADH-quinone oxidoreductase subunit I</fullName>
        <ecNumber evidence="14">7.1.1.-</ecNumber>
    </recommendedName>
    <alternativeName>
        <fullName evidence="14">NADH dehydrogenase I subunit I</fullName>
    </alternativeName>
    <alternativeName>
        <fullName evidence="14">NDH-1 subunit I</fullName>
    </alternativeName>
</protein>
<keyword evidence="6 14" id="KW-0479">Metal-binding</keyword>
<dbReference type="InterPro" id="IPR010226">
    <property type="entry name" value="NADH_quinone_OxRdtase_chainI"/>
</dbReference>
<evidence type="ECO:0000256" key="12">
    <source>
        <dbReference type="ARBA" id="ARBA00023075"/>
    </source>
</evidence>
<name>A0A0K9MPA1_HELPX</name>
<keyword evidence="9 14" id="KW-0408">Iron</keyword>
<evidence type="ECO:0000256" key="14">
    <source>
        <dbReference type="HAMAP-Rule" id="MF_01351"/>
    </source>
</evidence>
<gene>
    <name evidence="14" type="primary">nuoI</name>
    <name evidence="16" type="ORF">BIZ48_04800</name>
</gene>
<feature type="binding site" evidence="14">
    <location>
        <position position="82"/>
    </location>
    <ligand>
        <name>[4Fe-4S] cluster</name>
        <dbReference type="ChEBI" id="CHEBI:49883"/>
        <label>1</label>
    </ligand>
</feature>
<comment type="caution">
    <text evidence="16">The sequence shown here is derived from an EMBL/GenBank/DDBJ whole genome shotgun (WGS) entry which is preliminary data.</text>
</comment>
<keyword evidence="7" id="KW-0677">Repeat</keyword>
<accession>A0A0K9MPA1</accession>
<dbReference type="GO" id="GO:0051539">
    <property type="term" value="F:4 iron, 4 sulfur cluster binding"/>
    <property type="evidence" value="ECO:0007669"/>
    <property type="project" value="UniProtKB-KW"/>
</dbReference>
<dbReference type="RefSeq" id="WP_050824233.1">
    <property type="nucleotide sequence ID" value="NZ_LFBX01000018.1"/>
</dbReference>
<feature type="binding site" evidence="14">
    <location>
        <position position="124"/>
    </location>
    <ligand>
        <name>[4Fe-4S] cluster</name>
        <dbReference type="ChEBI" id="CHEBI:49883"/>
        <label>2</label>
    </ligand>
</feature>
<evidence type="ECO:0000313" key="17">
    <source>
        <dbReference type="Proteomes" id="UP000186621"/>
    </source>
</evidence>
<keyword evidence="5 14" id="KW-0874">Quinone</keyword>
<dbReference type="EMBL" id="MJMX01000023">
    <property type="protein sequence ID" value="OLR46555.1"/>
    <property type="molecule type" value="Genomic_DNA"/>
</dbReference>
<dbReference type="GO" id="GO:0050136">
    <property type="term" value="F:NADH dehydrogenase (quinone) (non-electrogenic) activity"/>
    <property type="evidence" value="ECO:0007669"/>
    <property type="project" value="UniProtKB-UniRule"/>
</dbReference>
<dbReference type="AlphaFoldDB" id="A0A0K9MPA1"/>
<proteinExistence type="inferred from homology"/>